<dbReference type="Proteomes" id="UP000613177">
    <property type="component" value="Unassembled WGS sequence"/>
</dbReference>
<feature type="domain" description="AMP-binding enzyme C-terminal" evidence="3">
    <location>
        <begin position="521"/>
        <end position="598"/>
    </location>
</feature>
<comment type="caution">
    <text evidence="5">The sequence shown here is derived from an EMBL/GenBank/DDBJ whole genome shotgun (WGS) entry which is preliminary data.</text>
</comment>
<sequence>MNQLIDQDLWQAASDKIDWFTKPTSILGPRPGPNPYTWFPNGQLNTCYNCLDRHVSTLGNQPCLIWDSSVTETQRTYTYAQVLDRVQVLAGVFHSYGIQKGDTILIYMPMVPEAVFAFLACARLGIVHSVVFGGFAPKELAKRIDACKPKLVLTASCGIEPKRVIPYKRKVYSSLLEAAMKLSSHHVPIRIVFQRPGQQRALMNYAQGDRDFDQEMERIESKGKHFKECVPVGSDDPLYVLYTSGTTGVPKGVVRSNGGHAVVLQWSIDYVFNIRRGDTIFTASDIGWAVSHSYTIYGPMLIGATTILYEGKPIGSPDAGTFWRLVSDYNVKSMFTAPTAVRAIAREDPQGLLAKKYDLSSLTSLFLAGERSDPETLKWCQNLVHKNCTVIDNYWSTELGSPVTATCAGVEKDVRAAVKWGSAGKQVPGSRIVVLKEDSLQETTEPNQFGNIVLKLPLPPGAFPGLWENEDGYKTSYFDKFPGYFDTGDAGLIDEQGFVHIMSRTDDIINIAGHRLSTGTIEEILISHPMVAECCVVPLPDKLKGHVPLGILVLSHGSVDEPTLLKELVHATRRDLGAIACFETAVVVPKLPKTRSGKVLRRSVREMVDGKKINMPATIEDEDTLYDIYNILKSRNLIPSGAPGFVKAKL</sequence>
<dbReference type="Pfam" id="PF13193">
    <property type="entry name" value="AMP-binding_C"/>
    <property type="match status" value="1"/>
</dbReference>
<feature type="domain" description="AMP-dependent synthetase/ligase" evidence="2">
    <location>
        <begin position="52"/>
        <end position="457"/>
    </location>
</feature>
<dbReference type="OrthoDB" id="1706066at2759"/>
<dbReference type="InterPro" id="IPR042099">
    <property type="entry name" value="ANL_N_sf"/>
</dbReference>
<evidence type="ECO:0000259" key="4">
    <source>
        <dbReference type="Pfam" id="PF16177"/>
    </source>
</evidence>
<dbReference type="GO" id="GO:0050218">
    <property type="term" value="F:propionate-CoA ligase activity"/>
    <property type="evidence" value="ECO:0007669"/>
    <property type="project" value="TreeGrafter"/>
</dbReference>
<evidence type="ECO:0000313" key="6">
    <source>
        <dbReference type="Proteomes" id="UP000613177"/>
    </source>
</evidence>
<dbReference type="EMBL" id="JAEPRE010000344">
    <property type="protein sequence ID" value="KAG2228877.1"/>
    <property type="molecule type" value="Genomic_DNA"/>
</dbReference>
<dbReference type="InterPro" id="IPR025110">
    <property type="entry name" value="AMP-bd_C"/>
</dbReference>
<gene>
    <name evidence="5" type="ORF">INT48_006759</name>
</gene>
<evidence type="ECO:0000259" key="3">
    <source>
        <dbReference type="Pfam" id="PF13193"/>
    </source>
</evidence>
<comment type="similarity">
    <text evidence="1">Belongs to the ATP-dependent AMP-binding enzyme family.</text>
</comment>
<evidence type="ECO:0000256" key="1">
    <source>
        <dbReference type="ARBA" id="ARBA00006432"/>
    </source>
</evidence>
<reference evidence="5" key="1">
    <citation type="submission" date="2021-01" db="EMBL/GenBank/DDBJ databases">
        <title>Metabolic potential, ecology and presence of endohyphal bacteria is reflected in genomic diversity of Mucoromycotina.</title>
        <authorList>
            <person name="Muszewska A."/>
            <person name="Okrasinska A."/>
            <person name="Steczkiewicz K."/>
            <person name="Drgas O."/>
            <person name="Orlowska M."/>
            <person name="Perlinska-Lenart U."/>
            <person name="Aleksandrzak-Piekarczyk T."/>
            <person name="Szatraj K."/>
            <person name="Zielenkiewicz U."/>
            <person name="Pilsyk S."/>
            <person name="Malc E."/>
            <person name="Mieczkowski P."/>
            <person name="Kruszewska J.S."/>
            <person name="Biernat P."/>
            <person name="Pawlowska J."/>
        </authorList>
    </citation>
    <scope>NUCLEOTIDE SEQUENCE</scope>
    <source>
        <strain evidence="5">WA0000018081</strain>
    </source>
</reference>
<dbReference type="InterPro" id="IPR045851">
    <property type="entry name" value="AMP-bd_C_sf"/>
</dbReference>
<dbReference type="InterPro" id="IPR000873">
    <property type="entry name" value="AMP-dep_synth/lig_dom"/>
</dbReference>
<dbReference type="InterPro" id="IPR032387">
    <property type="entry name" value="ACAS_N"/>
</dbReference>
<dbReference type="Gene3D" id="3.40.50.12780">
    <property type="entry name" value="N-terminal domain of ligase-like"/>
    <property type="match status" value="1"/>
</dbReference>
<dbReference type="Gene3D" id="3.30.300.30">
    <property type="match status" value="1"/>
</dbReference>
<dbReference type="Pfam" id="PF16177">
    <property type="entry name" value="ACAS_N"/>
    <property type="match status" value="1"/>
</dbReference>
<dbReference type="PANTHER" id="PTHR43347">
    <property type="entry name" value="ACYL-COA SYNTHETASE"/>
    <property type="match status" value="1"/>
</dbReference>
<dbReference type="SUPFAM" id="SSF56801">
    <property type="entry name" value="Acetyl-CoA synthetase-like"/>
    <property type="match status" value="1"/>
</dbReference>
<evidence type="ECO:0000313" key="5">
    <source>
        <dbReference type="EMBL" id="KAG2228877.1"/>
    </source>
</evidence>
<organism evidence="5 6">
    <name type="scientific">Thamnidium elegans</name>
    <dbReference type="NCBI Taxonomy" id="101142"/>
    <lineage>
        <taxon>Eukaryota</taxon>
        <taxon>Fungi</taxon>
        <taxon>Fungi incertae sedis</taxon>
        <taxon>Mucoromycota</taxon>
        <taxon>Mucoromycotina</taxon>
        <taxon>Mucoromycetes</taxon>
        <taxon>Mucorales</taxon>
        <taxon>Mucorineae</taxon>
        <taxon>Mucoraceae</taxon>
        <taxon>Thamnidium</taxon>
    </lineage>
</organism>
<name>A0A8H7VRP4_9FUNG</name>
<dbReference type="PANTHER" id="PTHR43347:SF3">
    <property type="entry name" value="ACYL-COA SYNTHETASE SHORT-CHAIN FAMILY MEMBER 3, MITOCHONDRIAL"/>
    <property type="match status" value="1"/>
</dbReference>
<feature type="domain" description="Acetyl-coenzyme A synthetase N-terminal" evidence="4">
    <location>
        <begin position="10"/>
        <end position="50"/>
    </location>
</feature>
<protein>
    <submittedName>
        <fullName evidence="5">Uncharacterized protein</fullName>
    </submittedName>
</protein>
<accession>A0A8H7VRP4</accession>
<proteinExistence type="inferred from homology"/>
<keyword evidence="6" id="KW-1185">Reference proteome</keyword>
<evidence type="ECO:0000259" key="2">
    <source>
        <dbReference type="Pfam" id="PF00501"/>
    </source>
</evidence>
<dbReference type="AlphaFoldDB" id="A0A8H7VRP4"/>
<dbReference type="InterPro" id="IPR020845">
    <property type="entry name" value="AMP-binding_CS"/>
</dbReference>
<dbReference type="PROSITE" id="PS00455">
    <property type="entry name" value="AMP_BINDING"/>
    <property type="match status" value="1"/>
</dbReference>
<dbReference type="Pfam" id="PF00501">
    <property type="entry name" value="AMP-binding"/>
    <property type="match status" value="1"/>
</dbReference>